<dbReference type="PANTHER" id="PTHR15140:SF37">
    <property type="entry name" value="UBIQUITIN-LIKE DOMAIN-CONTAINING PROTEIN"/>
    <property type="match status" value="1"/>
</dbReference>
<proteinExistence type="predicted"/>
<reference evidence="3" key="2">
    <citation type="submission" date="2023-05" db="EMBL/GenBank/DDBJ databases">
        <authorList>
            <person name="Schelkunov M.I."/>
        </authorList>
    </citation>
    <scope>NUCLEOTIDE SEQUENCE</scope>
    <source>
        <strain evidence="3">Hsosn_3</strain>
        <tissue evidence="3">Leaf</tissue>
    </source>
</reference>
<dbReference type="PANTHER" id="PTHR15140">
    <property type="entry name" value="TUBULIN-SPECIFIC CHAPERONE E"/>
    <property type="match status" value="1"/>
</dbReference>
<dbReference type="InterPro" id="IPR055414">
    <property type="entry name" value="LRR_R13L4/SHOC2-like"/>
</dbReference>
<sequence>MDLSSIGLSNIPVVIESLLELRYIALCIKAYDQYDPVGFRDSSNTPISICRLKHLETLILDNENMDYTYLPQGVFALNRLRHLIIKGAFSITYLPDNLQTLSYLQTLSLPYLFGCMKILEITPNLRKLSINDCLYQSFIKLTIHNLSKLQHLESLTLQNNLRSVVSGSDNLRYRELSSPNMFPVTLKKLTLGCTFLKWDEMEKIGMLPNLEVLKLQYEAFRGEHWETNDGGFRRLKHLSFKFMRIVQWSAYSDQFPNLQHLKLDECKQLEEIPFDIGDIYTLEMIEIRNCHPAVVQIALFSRSSFFPQAWCDLASWRRNARFLELIVVKISDADLSHLELREILLCVFSVVRFIKPGSEKYEKESGYKQVNICSDLASWRRYSLTCVKEISSFAMM</sequence>
<evidence type="ECO:0000256" key="1">
    <source>
        <dbReference type="ARBA" id="ARBA00022737"/>
    </source>
</evidence>
<reference evidence="3" key="1">
    <citation type="submission" date="2023-02" db="EMBL/GenBank/DDBJ databases">
        <title>Genome of toxic invasive species Heracleum sosnowskyi carries increased number of genes despite the absence of recent whole-genome duplications.</title>
        <authorList>
            <person name="Schelkunov M."/>
            <person name="Shtratnikova V."/>
            <person name="Makarenko M."/>
            <person name="Klepikova A."/>
            <person name="Omelchenko D."/>
            <person name="Novikova G."/>
            <person name="Obukhova E."/>
            <person name="Bogdanov V."/>
            <person name="Penin A."/>
            <person name="Logacheva M."/>
        </authorList>
    </citation>
    <scope>NUCLEOTIDE SEQUENCE</scope>
    <source>
        <strain evidence="3">Hsosn_3</strain>
        <tissue evidence="3">Leaf</tissue>
    </source>
</reference>
<accession>A0AAD8IS95</accession>
<comment type="caution">
    <text evidence="3">The sequence shown here is derived from an EMBL/GenBank/DDBJ whole genome shotgun (WGS) entry which is preliminary data.</text>
</comment>
<protein>
    <submittedName>
        <fullName evidence="3">Disease resistance protein</fullName>
    </submittedName>
</protein>
<dbReference type="InterPro" id="IPR032675">
    <property type="entry name" value="LRR_dom_sf"/>
</dbReference>
<gene>
    <name evidence="3" type="ORF">POM88_018296</name>
</gene>
<name>A0AAD8IS95_9APIA</name>
<evidence type="ECO:0000313" key="4">
    <source>
        <dbReference type="Proteomes" id="UP001237642"/>
    </source>
</evidence>
<evidence type="ECO:0000313" key="3">
    <source>
        <dbReference type="EMBL" id="KAK1390118.1"/>
    </source>
</evidence>
<organism evidence="3 4">
    <name type="scientific">Heracleum sosnowskyi</name>
    <dbReference type="NCBI Taxonomy" id="360622"/>
    <lineage>
        <taxon>Eukaryota</taxon>
        <taxon>Viridiplantae</taxon>
        <taxon>Streptophyta</taxon>
        <taxon>Embryophyta</taxon>
        <taxon>Tracheophyta</taxon>
        <taxon>Spermatophyta</taxon>
        <taxon>Magnoliopsida</taxon>
        <taxon>eudicotyledons</taxon>
        <taxon>Gunneridae</taxon>
        <taxon>Pentapetalae</taxon>
        <taxon>asterids</taxon>
        <taxon>campanulids</taxon>
        <taxon>Apiales</taxon>
        <taxon>Apiaceae</taxon>
        <taxon>Apioideae</taxon>
        <taxon>apioid superclade</taxon>
        <taxon>Tordylieae</taxon>
        <taxon>Tordyliinae</taxon>
        <taxon>Heracleum</taxon>
    </lineage>
</organism>
<dbReference type="SUPFAM" id="SSF52058">
    <property type="entry name" value="L domain-like"/>
    <property type="match status" value="1"/>
</dbReference>
<keyword evidence="4" id="KW-1185">Reference proteome</keyword>
<dbReference type="EMBL" id="JAUIZM010000004">
    <property type="protein sequence ID" value="KAK1390118.1"/>
    <property type="molecule type" value="Genomic_DNA"/>
</dbReference>
<keyword evidence="1" id="KW-0677">Repeat</keyword>
<dbReference type="AlphaFoldDB" id="A0AAD8IS95"/>
<dbReference type="Gene3D" id="3.80.10.10">
    <property type="entry name" value="Ribonuclease Inhibitor"/>
    <property type="match status" value="1"/>
</dbReference>
<evidence type="ECO:0000259" key="2">
    <source>
        <dbReference type="Pfam" id="PF23598"/>
    </source>
</evidence>
<feature type="domain" description="Disease resistance R13L4/SHOC-2-like LRR" evidence="2">
    <location>
        <begin position="15"/>
        <end position="288"/>
    </location>
</feature>
<dbReference type="Pfam" id="PF23598">
    <property type="entry name" value="LRR_14"/>
    <property type="match status" value="1"/>
</dbReference>
<dbReference type="Proteomes" id="UP001237642">
    <property type="component" value="Unassembled WGS sequence"/>
</dbReference>